<keyword evidence="2" id="KW-0472">Membrane</keyword>
<dbReference type="EMBL" id="JABMCI010000056">
    <property type="protein sequence ID" value="NUU16900.1"/>
    <property type="molecule type" value="Genomic_DNA"/>
</dbReference>
<dbReference type="RefSeq" id="WP_175346777.1">
    <property type="nucleotide sequence ID" value="NZ_JABMCI010000056.1"/>
</dbReference>
<feature type="compositionally biased region" description="Basic and acidic residues" evidence="1">
    <location>
        <begin position="223"/>
        <end position="237"/>
    </location>
</feature>
<evidence type="ECO:0000313" key="4">
    <source>
        <dbReference type="Proteomes" id="UP000565724"/>
    </source>
</evidence>
<dbReference type="Proteomes" id="UP000565724">
    <property type="component" value="Unassembled WGS sequence"/>
</dbReference>
<evidence type="ECO:0000256" key="1">
    <source>
        <dbReference type="SAM" id="MobiDB-lite"/>
    </source>
</evidence>
<feature type="transmembrane region" description="Helical" evidence="2">
    <location>
        <begin position="6"/>
        <end position="22"/>
    </location>
</feature>
<dbReference type="AlphaFoldDB" id="A0A7Y6DX24"/>
<feature type="transmembrane region" description="Helical" evidence="2">
    <location>
        <begin position="156"/>
        <end position="174"/>
    </location>
</feature>
<accession>A0A7Y6DX24</accession>
<comment type="caution">
    <text evidence="3">The sequence shown here is derived from an EMBL/GenBank/DDBJ whole genome shotgun (WGS) entry which is preliminary data.</text>
</comment>
<sequence length="388" mass="40352">MNDLAGPVALALVGLWVAYLVPHKLRHRQQLLESRADDRFSEALRVVAVSDRRIRLEASSAECGPTASSTAGLLTPGKGLPVATGSATGGTTVDRPHGTQDRMTADAARRAAQARAARAASVARRAAAARRRALLAGLLVVATVVGWAVVGLSPLVTWVAGAVPTVLLGSVLVLGRRAVLAGREADEAWARKIADERRVASGPRTGAMRAVATASRASAPTEKAAERSAEKSAEQAAEKSAQTAAAPLEAPMAFVTGRAVHPSDASTEVFERIVEDKGESDGPARHASTGQVPVVRRSVAERTTETAADEDDDAWSPVPVPRPTYTMKASAPRREPVPLENLEGSTAARTADAEAPAGTDRAPLEAPVETTGSIDLNAVLAKRRVAGE</sequence>
<feature type="compositionally biased region" description="Low complexity" evidence="1">
    <location>
        <begin position="346"/>
        <end position="359"/>
    </location>
</feature>
<name>A0A7Y6DX24_9CELL</name>
<keyword evidence="4" id="KW-1185">Reference proteome</keyword>
<gene>
    <name evidence="3" type="ORF">HP550_06510</name>
</gene>
<keyword evidence="2" id="KW-0812">Transmembrane</keyword>
<evidence type="ECO:0000256" key="2">
    <source>
        <dbReference type="SAM" id="Phobius"/>
    </source>
</evidence>
<keyword evidence="2" id="KW-1133">Transmembrane helix</keyword>
<feature type="transmembrane region" description="Helical" evidence="2">
    <location>
        <begin position="133"/>
        <end position="150"/>
    </location>
</feature>
<proteinExistence type="predicted"/>
<feature type="region of interest" description="Disordered" evidence="1">
    <location>
        <begin position="200"/>
        <end position="244"/>
    </location>
</feature>
<feature type="region of interest" description="Disordered" evidence="1">
    <location>
        <begin position="277"/>
        <end position="370"/>
    </location>
</feature>
<protein>
    <submittedName>
        <fullName evidence="3">Uncharacterized protein</fullName>
    </submittedName>
</protein>
<organism evidence="3 4">
    <name type="scientific">Cellulomonas humilata</name>
    <dbReference type="NCBI Taxonomy" id="144055"/>
    <lineage>
        <taxon>Bacteria</taxon>
        <taxon>Bacillati</taxon>
        <taxon>Actinomycetota</taxon>
        <taxon>Actinomycetes</taxon>
        <taxon>Micrococcales</taxon>
        <taxon>Cellulomonadaceae</taxon>
        <taxon>Cellulomonas</taxon>
    </lineage>
</organism>
<reference evidence="3 4" key="1">
    <citation type="submission" date="2020-05" db="EMBL/GenBank/DDBJ databases">
        <title>Genome Sequencing of Type Strains.</title>
        <authorList>
            <person name="Lemaire J.F."/>
            <person name="Inderbitzin P."/>
            <person name="Gregorio O.A."/>
            <person name="Collins S.B."/>
            <person name="Wespe N."/>
            <person name="Knight-Connoni V."/>
        </authorList>
    </citation>
    <scope>NUCLEOTIDE SEQUENCE [LARGE SCALE GENOMIC DNA]</scope>
    <source>
        <strain evidence="3 4">ATCC 25174</strain>
    </source>
</reference>
<evidence type="ECO:0000313" key="3">
    <source>
        <dbReference type="EMBL" id="NUU16900.1"/>
    </source>
</evidence>